<accession>A0A9D2D6N8</accession>
<gene>
    <name evidence="2" type="ORF">H9726_03925</name>
</gene>
<reference evidence="2" key="1">
    <citation type="journal article" date="2021" name="PeerJ">
        <title>Extensive microbial diversity within the chicken gut microbiome revealed by metagenomics and culture.</title>
        <authorList>
            <person name="Gilroy R."/>
            <person name="Ravi A."/>
            <person name="Getino M."/>
            <person name="Pursley I."/>
            <person name="Horton D.L."/>
            <person name="Alikhan N.F."/>
            <person name="Baker D."/>
            <person name="Gharbi K."/>
            <person name="Hall N."/>
            <person name="Watson M."/>
            <person name="Adriaenssens E.M."/>
            <person name="Foster-Nyarko E."/>
            <person name="Jarju S."/>
            <person name="Secka A."/>
            <person name="Antonio M."/>
            <person name="Oren A."/>
            <person name="Chaudhuri R.R."/>
            <person name="La Ragione R."/>
            <person name="Hildebrand F."/>
            <person name="Pallen M.J."/>
        </authorList>
    </citation>
    <scope>NUCLEOTIDE SEQUENCE</scope>
    <source>
        <strain evidence="2">CHK192-19661</strain>
    </source>
</reference>
<dbReference type="Pfam" id="PF02811">
    <property type="entry name" value="PHP"/>
    <property type="match status" value="1"/>
</dbReference>
<dbReference type="PANTHER" id="PTHR42924:SF3">
    <property type="entry name" value="POLYMERASE_HISTIDINOL PHOSPHATASE N-TERMINAL DOMAIN-CONTAINING PROTEIN"/>
    <property type="match status" value="1"/>
</dbReference>
<evidence type="ECO:0000259" key="1">
    <source>
        <dbReference type="SMART" id="SM00481"/>
    </source>
</evidence>
<dbReference type="PANTHER" id="PTHR42924">
    <property type="entry name" value="EXONUCLEASE"/>
    <property type="match status" value="1"/>
</dbReference>
<organism evidence="2 3">
    <name type="scientific">Candidatus Borkfalkia avicola</name>
    <dbReference type="NCBI Taxonomy" id="2838503"/>
    <lineage>
        <taxon>Bacteria</taxon>
        <taxon>Bacillati</taxon>
        <taxon>Bacillota</taxon>
        <taxon>Clostridia</taxon>
        <taxon>Christensenellales</taxon>
        <taxon>Christensenellaceae</taxon>
        <taxon>Candidatus Borkfalkia</taxon>
    </lineage>
</organism>
<dbReference type="CDD" id="cd07432">
    <property type="entry name" value="PHP_HisPPase"/>
    <property type="match status" value="1"/>
</dbReference>
<dbReference type="SMART" id="SM00481">
    <property type="entry name" value="POLIIIAc"/>
    <property type="match status" value="1"/>
</dbReference>
<proteinExistence type="predicted"/>
<evidence type="ECO:0000313" key="2">
    <source>
        <dbReference type="EMBL" id="HIZ09617.1"/>
    </source>
</evidence>
<dbReference type="GO" id="GO:0035312">
    <property type="term" value="F:5'-3' DNA exonuclease activity"/>
    <property type="evidence" value="ECO:0007669"/>
    <property type="project" value="TreeGrafter"/>
</dbReference>
<protein>
    <submittedName>
        <fullName evidence="2">PHP domain-containing protein</fullName>
    </submittedName>
</protein>
<feature type="domain" description="Polymerase/histidinol phosphatase N-terminal" evidence="1">
    <location>
        <begin position="5"/>
        <end position="73"/>
    </location>
</feature>
<dbReference type="EMBL" id="DXCF01000021">
    <property type="protein sequence ID" value="HIZ09617.1"/>
    <property type="molecule type" value="Genomic_DNA"/>
</dbReference>
<name>A0A9D2D6N8_9FIRM</name>
<dbReference type="InterPro" id="IPR003141">
    <property type="entry name" value="Pol/His_phosphatase_N"/>
</dbReference>
<dbReference type="GO" id="GO:0004534">
    <property type="term" value="F:5'-3' RNA exonuclease activity"/>
    <property type="evidence" value="ECO:0007669"/>
    <property type="project" value="TreeGrafter"/>
</dbReference>
<sequence>MKLYYDFHIHSCLSPCGDGDSTPNNIVNMALIKGLNVIAVSDHNTGKNCPAAMAVGKKNGLVVLPGMELTTSEDIHILCLFERYEDLEKLETYIAKTRLRIRNKPEIFGRQYIMNENDEIVGEEEDLLIVSSGVSVEEAAALVKGFGGIPVPAHIDKQSNGIVGILGAFDYGLGFEMVECTVGSGVKLPQLTNSDAHYLWDISEAEHFIEAETCSAHGVFAALKRMCEEKSE</sequence>
<dbReference type="InterPro" id="IPR016195">
    <property type="entry name" value="Pol/histidinol_Pase-like"/>
</dbReference>
<dbReference type="InterPro" id="IPR052018">
    <property type="entry name" value="PHP_domain"/>
</dbReference>
<dbReference type="InterPro" id="IPR004013">
    <property type="entry name" value="PHP_dom"/>
</dbReference>
<reference evidence="2" key="2">
    <citation type="submission" date="2021-04" db="EMBL/GenBank/DDBJ databases">
        <authorList>
            <person name="Gilroy R."/>
        </authorList>
    </citation>
    <scope>NUCLEOTIDE SEQUENCE</scope>
    <source>
        <strain evidence="2">CHK192-19661</strain>
    </source>
</reference>
<dbReference type="Gene3D" id="3.20.20.140">
    <property type="entry name" value="Metal-dependent hydrolases"/>
    <property type="match status" value="1"/>
</dbReference>
<evidence type="ECO:0000313" key="3">
    <source>
        <dbReference type="Proteomes" id="UP000824025"/>
    </source>
</evidence>
<comment type="caution">
    <text evidence="2">The sequence shown here is derived from an EMBL/GenBank/DDBJ whole genome shotgun (WGS) entry which is preliminary data.</text>
</comment>
<dbReference type="AlphaFoldDB" id="A0A9D2D6N8"/>
<dbReference type="Proteomes" id="UP000824025">
    <property type="component" value="Unassembled WGS sequence"/>
</dbReference>
<dbReference type="SUPFAM" id="SSF89550">
    <property type="entry name" value="PHP domain-like"/>
    <property type="match status" value="1"/>
</dbReference>